<dbReference type="PROSITE" id="PS51257">
    <property type="entry name" value="PROKAR_LIPOPROTEIN"/>
    <property type="match status" value="1"/>
</dbReference>
<dbReference type="EMBL" id="UINC01162768">
    <property type="protein sequence ID" value="SVD62701.1"/>
    <property type="molecule type" value="Genomic_DNA"/>
</dbReference>
<keyword evidence="1" id="KW-0732">Signal</keyword>
<organism evidence="3">
    <name type="scientific">marine metagenome</name>
    <dbReference type="NCBI Taxonomy" id="408172"/>
    <lineage>
        <taxon>unclassified sequences</taxon>
        <taxon>metagenomes</taxon>
        <taxon>ecological metagenomes</taxon>
    </lineage>
</organism>
<dbReference type="Gene3D" id="3.40.190.10">
    <property type="entry name" value="Periplasmic binding protein-like II"/>
    <property type="match status" value="1"/>
</dbReference>
<name>A0A382WXH2_9ZZZZ</name>
<dbReference type="PANTHER" id="PTHR35936:SF38">
    <property type="entry name" value="GLUTAMINE-BINDING PERIPLASMIC PROTEIN"/>
    <property type="match status" value="1"/>
</dbReference>
<dbReference type="PANTHER" id="PTHR35936">
    <property type="entry name" value="MEMBRANE-BOUND LYTIC MUREIN TRANSGLYCOSYLASE F"/>
    <property type="match status" value="1"/>
</dbReference>
<accession>A0A382WXH2</accession>
<reference evidence="3" key="1">
    <citation type="submission" date="2018-05" db="EMBL/GenBank/DDBJ databases">
        <authorList>
            <person name="Lanie J.A."/>
            <person name="Ng W.-L."/>
            <person name="Kazmierczak K.M."/>
            <person name="Andrzejewski T.M."/>
            <person name="Davidsen T.M."/>
            <person name="Wayne K.J."/>
            <person name="Tettelin H."/>
            <person name="Glass J.I."/>
            <person name="Rusch D."/>
            <person name="Podicherti R."/>
            <person name="Tsui H.-C.T."/>
            <person name="Winkler M.E."/>
        </authorList>
    </citation>
    <scope>NUCLEOTIDE SEQUENCE</scope>
</reference>
<evidence type="ECO:0000259" key="2">
    <source>
        <dbReference type="Pfam" id="PF00497"/>
    </source>
</evidence>
<feature type="non-terminal residue" evidence="3">
    <location>
        <position position="133"/>
    </location>
</feature>
<evidence type="ECO:0000313" key="3">
    <source>
        <dbReference type="EMBL" id="SVD62701.1"/>
    </source>
</evidence>
<sequence>MSRLLSISVVFITTVSCGSSSETSRLSLLDQIKQRGTLRVGLSTFVPWAMRDKQGELIGFEVDVSKKLAKDAGLKVDFVPTAWDGIIPGLLAGKFDVIIGGLTITPQRNLSVSFTRPYSHSGVTMAGSKQLMG</sequence>
<evidence type="ECO:0000256" key="1">
    <source>
        <dbReference type="ARBA" id="ARBA00022729"/>
    </source>
</evidence>
<proteinExistence type="predicted"/>
<dbReference type="SUPFAM" id="SSF53850">
    <property type="entry name" value="Periplasmic binding protein-like II"/>
    <property type="match status" value="1"/>
</dbReference>
<dbReference type="InterPro" id="IPR001638">
    <property type="entry name" value="Solute-binding_3/MltF_N"/>
</dbReference>
<gene>
    <name evidence="3" type="ORF">METZ01_LOCUS415555</name>
</gene>
<dbReference type="Pfam" id="PF00497">
    <property type="entry name" value="SBP_bac_3"/>
    <property type="match status" value="1"/>
</dbReference>
<feature type="domain" description="Solute-binding protein family 3/N-terminal" evidence="2">
    <location>
        <begin position="38"/>
        <end position="126"/>
    </location>
</feature>
<dbReference type="AlphaFoldDB" id="A0A382WXH2"/>
<protein>
    <recommendedName>
        <fullName evidence="2">Solute-binding protein family 3/N-terminal domain-containing protein</fullName>
    </recommendedName>
</protein>